<dbReference type="CDD" id="cd00565">
    <property type="entry name" value="Ubl_ThiS"/>
    <property type="match status" value="1"/>
</dbReference>
<proteinExistence type="predicted"/>
<dbReference type="Gene3D" id="3.10.20.30">
    <property type="match status" value="1"/>
</dbReference>
<dbReference type="SUPFAM" id="SSF54285">
    <property type="entry name" value="MoaD/ThiS"/>
    <property type="match status" value="1"/>
</dbReference>
<dbReference type="NCBIfam" id="TIGR01683">
    <property type="entry name" value="thiS"/>
    <property type="match status" value="1"/>
</dbReference>
<name>F3ZQ57_9BACE</name>
<dbReference type="InterPro" id="IPR003749">
    <property type="entry name" value="ThiS/MoaD-like"/>
</dbReference>
<accession>F3ZQ57</accession>
<reference evidence="1 2" key="1">
    <citation type="journal article" date="2011" name="Stand. Genomic Sci.">
        <title>Non-contiguous finished genome sequence of Bacteroides coprosuis type strain (PC139).</title>
        <authorList>
            <person name="Land M."/>
            <person name="Held B."/>
            <person name="Gronow S."/>
            <person name="Abt B."/>
            <person name="Lucas S."/>
            <person name="Del Rio T.G."/>
            <person name="Nolan M."/>
            <person name="Tice H."/>
            <person name="Cheng J.F."/>
            <person name="Pitluck S."/>
            <person name="Liolios K."/>
            <person name="Pagani I."/>
            <person name="Ivanova N."/>
            <person name="Mavromatis K."/>
            <person name="Mikhailova N."/>
            <person name="Pati A."/>
            <person name="Tapia R."/>
            <person name="Han C."/>
            <person name="Goodwin L."/>
            <person name="Chen A."/>
            <person name="Palaniappan K."/>
            <person name="Hauser L."/>
            <person name="Brambilla E.M."/>
            <person name="Rohde M."/>
            <person name="Goker M."/>
            <person name="Detter J.C."/>
            <person name="Woyke T."/>
            <person name="Bristow J."/>
            <person name="Eisen J.A."/>
            <person name="Markowitz V."/>
            <person name="Hugenholtz P."/>
            <person name="Kyrpides N.C."/>
            <person name="Klenk H.P."/>
            <person name="Lapidus A."/>
        </authorList>
    </citation>
    <scope>NUCLEOTIDE SEQUENCE</scope>
    <source>
        <strain evidence="1 2">DSM 18011</strain>
    </source>
</reference>
<dbReference type="HOGENOM" id="CLU_174611_2_2_10"/>
<gene>
    <name evidence="1" type="ORF">Bcop_1529</name>
</gene>
<dbReference type="InterPro" id="IPR010035">
    <property type="entry name" value="Thi_S"/>
</dbReference>
<dbReference type="Pfam" id="PF02597">
    <property type="entry name" value="ThiS"/>
    <property type="match status" value="1"/>
</dbReference>
<protein>
    <submittedName>
        <fullName evidence="1">Thiamine biosynthesis protein ThiS</fullName>
    </submittedName>
</protein>
<dbReference type="STRING" id="679937.Bcop_1529"/>
<dbReference type="Proteomes" id="UP000018439">
    <property type="component" value="Chromosome"/>
</dbReference>
<dbReference type="PANTHER" id="PTHR34472:SF1">
    <property type="entry name" value="SULFUR CARRIER PROTEIN THIS"/>
    <property type="match status" value="1"/>
</dbReference>
<evidence type="ECO:0000313" key="1">
    <source>
        <dbReference type="EMBL" id="EGJ71723.1"/>
    </source>
</evidence>
<sequence length="66" mass="7248">MIVIINDKPYEVKENSSVADLAKQLALPAQGVAVALDSHVIPRHIWHRTMLEENAELLIFQAVSGG</sequence>
<dbReference type="EMBL" id="CM001167">
    <property type="protein sequence ID" value="EGJ71723.1"/>
    <property type="molecule type" value="Genomic_DNA"/>
</dbReference>
<dbReference type="InterPro" id="IPR016155">
    <property type="entry name" value="Mopterin_synth/thiamin_S_b"/>
</dbReference>
<dbReference type="InterPro" id="IPR012675">
    <property type="entry name" value="Beta-grasp_dom_sf"/>
</dbReference>
<dbReference type="PANTHER" id="PTHR34472">
    <property type="entry name" value="SULFUR CARRIER PROTEIN THIS"/>
    <property type="match status" value="1"/>
</dbReference>
<keyword evidence="2" id="KW-1185">Reference proteome</keyword>
<dbReference type="OrthoDB" id="1525151at2"/>
<dbReference type="AlphaFoldDB" id="F3ZQ57"/>
<dbReference type="eggNOG" id="COG2104">
    <property type="taxonomic scope" value="Bacteria"/>
</dbReference>
<organism evidence="1 2">
    <name type="scientific">Bacteroides coprosuis DSM 18011</name>
    <dbReference type="NCBI Taxonomy" id="679937"/>
    <lineage>
        <taxon>Bacteria</taxon>
        <taxon>Pseudomonadati</taxon>
        <taxon>Bacteroidota</taxon>
        <taxon>Bacteroidia</taxon>
        <taxon>Bacteroidales</taxon>
        <taxon>Bacteroidaceae</taxon>
        <taxon>Bacteroides</taxon>
    </lineage>
</organism>
<evidence type="ECO:0000313" key="2">
    <source>
        <dbReference type="Proteomes" id="UP000018439"/>
    </source>
</evidence>